<dbReference type="EMBL" id="NSGH01000004">
    <property type="protein sequence ID" value="PBB06507.1"/>
    <property type="molecule type" value="Genomic_DNA"/>
</dbReference>
<keyword evidence="6 12" id="KW-0238">DNA-binding</keyword>
<sequence length="221" mass="25457">MKVMISEDDFRVANLHEQFLNTIDDVDVVAKAANAEETLALVEEQQPDLLLLDVYMPDELGSHLLPRIREKAPQTDVIMITAAKDKETVEHSLNYGVVDYIIKPITIERFQKTIEDYKKRTDILNKTEEFSQETLDFLLNQNEESKEEEVPKGIDPLTLKKVERFLMSEKEGVTAEQVSEKMGASKTTARRYLEYLVSTDTAAAEMKYGRVGRPERKYYPY</sequence>
<accession>A0ABX4HTE2</accession>
<dbReference type="InterPro" id="IPR024187">
    <property type="entry name" value="Sig_transdc_resp-reg_cit/mal"/>
</dbReference>
<evidence type="ECO:0000256" key="7">
    <source>
        <dbReference type="ARBA" id="ARBA00023159"/>
    </source>
</evidence>
<dbReference type="InterPro" id="IPR011006">
    <property type="entry name" value="CheY-like_superfamily"/>
</dbReference>
<dbReference type="CDD" id="cd19925">
    <property type="entry name" value="REC_citrate_TCS"/>
    <property type="match status" value="1"/>
</dbReference>
<dbReference type="InterPro" id="IPR001789">
    <property type="entry name" value="Sig_transdc_resp-reg_receiver"/>
</dbReference>
<keyword evidence="4" id="KW-0902">Two-component regulatory system</keyword>
<dbReference type="Pfam" id="PF00072">
    <property type="entry name" value="Response_reg"/>
    <property type="match status" value="1"/>
</dbReference>
<evidence type="ECO:0000256" key="1">
    <source>
        <dbReference type="ARBA" id="ARBA00004496"/>
    </source>
</evidence>
<feature type="coiled-coil region" evidence="10">
    <location>
        <begin position="107"/>
        <end position="148"/>
    </location>
</feature>
<gene>
    <name evidence="12" type="ORF">CKW00_03620</name>
</gene>
<dbReference type="InterPro" id="IPR048714">
    <property type="entry name" value="DpiA-like_HTH"/>
</dbReference>
<dbReference type="SUPFAM" id="SSF52172">
    <property type="entry name" value="CheY-like"/>
    <property type="match status" value="1"/>
</dbReference>
<comment type="caution">
    <text evidence="12">The sequence shown here is derived from an EMBL/GenBank/DDBJ whole genome shotgun (WGS) entry which is preliminary data.</text>
</comment>
<keyword evidence="3 9" id="KW-0597">Phosphoprotein</keyword>
<evidence type="ECO:0000313" key="12">
    <source>
        <dbReference type="EMBL" id="PBB06507.1"/>
    </source>
</evidence>
<dbReference type="InterPro" id="IPR051271">
    <property type="entry name" value="2C-system_Tx_regulators"/>
</dbReference>
<evidence type="ECO:0000256" key="4">
    <source>
        <dbReference type="ARBA" id="ARBA00023012"/>
    </source>
</evidence>
<evidence type="ECO:0000256" key="9">
    <source>
        <dbReference type="PROSITE-ProRule" id="PRU00169"/>
    </source>
</evidence>
<evidence type="ECO:0000256" key="3">
    <source>
        <dbReference type="ARBA" id="ARBA00022553"/>
    </source>
</evidence>
<proteinExistence type="predicted"/>
<reference evidence="12 13" key="1">
    <citation type="submission" date="2017-08" db="EMBL/GenBank/DDBJ databases">
        <title>Salimicrobium alkalisoli sp. nov., isolated from saline alkaline soil.</title>
        <authorList>
            <person name="Zhang G."/>
            <person name="Xiong Q."/>
        </authorList>
    </citation>
    <scope>NUCLEOTIDE SEQUENCE [LARGE SCALE GENOMIC DNA]</scope>
    <source>
        <strain evidence="12 13">WN024</strain>
    </source>
</reference>
<dbReference type="GO" id="GO:0003677">
    <property type="term" value="F:DNA binding"/>
    <property type="evidence" value="ECO:0007669"/>
    <property type="project" value="UniProtKB-KW"/>
</dbReference>
<keyword evidence="10" id="KW-0175">Coiled coil</keyword>
<feature type="modified residue" description="4-aspartylphosphate" evidence="9">
    <location>
        <position position="53"/>
    </location>
</feature>
<organism evidence="12 13">
    <name type="scientific">Salimicrobium humidisoli</name>
    <dbReference type="NCBI Taxonomy" id="2029857"/>
    <lineage>
        <taxon>Bacteria</taxon>
        <taxon>Bacillati</taxon>
        <taxon>Bacillota</taxon>
        <taxon>Bacilli</taxon>
        <taxon>Bacillales</taxon>
        <taxon>Bacillaceae</taxon>
        <taxon>Salimicrobium</taxon>
    </lineage>
</organism>
<dbReference type="PIRSF" id="PIRSF006171">
    <property type="entry name" value="RR_citrat_malat"/>
    <property type="match status" value="1"/>
</dbReference>
<evidence type="ECO:0000256" key="5">
    <source>
        <dbReference type="ARBA" id="ARBA00023015"/>
    </source>
</evidence>
<feature type="domain" description="Response regulatory" evidence="11">
    <location>
        <begin position="2"/>
        <end position="118"/>
    </location>
</feature>
<evidence type="ECO:0000259" key="11">
    <source>
        <dbReference type="PROSITE" id="PS50110"/>
    </source>
</evidence>
<keyword evidence="5" id="KW-0805">Transcription regulation</keyword>
<keyword evidence="8" id="KW-0804">Transcription</keyword>
<evidence type="ECO:0000256" key="8">
    <source>
        <dbReference type="ARBA" id="ARBA00023163"/>
    </source>
</evidence>
<dbReference type="Gene3D" id="3.40.50.2300">
    <property type="match status" value="1"/>
</dbReference>
<protein>
    <submittedName>
        <fullName evidence="12">DNA-binding response regulator</fullName>
    </submittedName>
</protein>
<dbReference type="PROSITE" id="PS50110">
    <property type="entry name" value="RESPONSE_REGULATORY"/>
    <property type="match status" value="1"/>
</dbReference>
<dbReference type="SMART" id="SM00448">
    <property type="entry name" value="REC"/>
    <property type="match status" value="1"/>
</dbReference>
<keyword evidence="13" id="KW-1185">Reference proteome</keyword>
<keyword evidence="7" id="KW-0010">Activator</keyword>
<keyword evidence="2" id="KW-0963">Cytoplasm</keyword>
<evidence type="ECO:0000313" key="13">
    <source>
        <dbReference type="Proteomes" id="UP000217561"/>
    </source>
</evidence>
<dbReference type="Pfam" id="PF20714">
    <property type="entry name" value="HTH_64"/>
    <property type="match status" value="1"/>
</dbReference>
<evidence type="ECO:0000256" key="10">
    <source>
        <dbReference type="SAM" id="Coils"/>
    </source>
</evidence>
<evidence type="ECO:0000256" key="6">
    <source>
        <dbReference type="ARBA" id="ARBA00023125"/>
    </source>
</evidence>
<dbReference type="Proteomes" id="UP000217561">
    <property type="component" value="Unassembled WGS sequence"/>
</dbReference>
<evidence type="ECO:0000256" key="2">
    <source>
        <dbReference type="ARBA" id="ARBA00022490"/>
    </source>
</evidence>
<dbReference type="PANTHER" id="PTHR45526:SF6">
    <property type="entry name" value="TRANSCRIPTIONAL REGULATORY PROTEIN CITT"/>
    <property type="match status" value="1"/>
</dbReference>
<name>A0ABX4HTE2_9BACI</name>
<comment type="subcellular location">
    <subcellularLocation>
        <location evidence="1">Cytoplasm</location>
    </subcellularLocation>
</comment>
<dbReference type="PANTHER" id="PTHR45526">
    <property type="entry name" value="TRANSCRIPTIONAL REGULATORY PROTEIN DPIA"/>
    <property type="match status" value="1"/>
</dbReference>